<accession>A0ACC2I761</accession>
<keyword evidence="2" id="KW-1185">Reference proteome</keyword>
<name>A0ACC2I761_9PLEO</name>
<dbReference type="Proteomes" id="UP001153331">
    <property type="component" value="Unassembled WGS sequence"/>
</dbReference>
<reference evidence="1" key="1">
    <citation type="submission" date="2022-11" db="EMBL/GenBank/DDBJ databases">
        <title>Genome Sequence of Boeremia exigua.</title>
        <authorList>
            <person name="Buettner E."/>
        </authorList>
    </citation>
    <scope>NUCLEOTIDE SEQUENCE</scope>
    <source>
        <strain evidence="1">CU02</strain>
    </source>
</reference>
<organism evidence="1 2">
    <name type="scientific">Boeremia exigua</name>
    <dbReference type="NCBI Taxonomy" id="749465"/>
    <lineage>
        <taxon>Eukaryota</taxon>
        <taxon>Fungi</taxon>
        <taxon>Dikarya</taxon>
        <taxon>Ascomycota</taxon>
        <taxon>Pezizomycotina</taxon>
        <taxon>Dothideomycetes</taxon>
        <taxon>Pleosporomycetidae</taxon>
        <taxon>Pleosporales</taxon>
        <taxon>Pleosporineae</taxon>
        <taxon>Didymellaceae</taxon>
        <taxon>Boeremia</taxon>
    </lineage>
</organism>
<evidence type="ECO:0000313" key="2">
    <source>
        <dbReference type="Proteomes" id="UP001153331"/>
    </source>
</evidence>
<dbReference type="EMBL" id="JAPHNI010000443">
    <property type="protein sequence ID" value="KAJ8111032.1"/>
    <property type="molecule type" value="Genomic_DNA"/>
</dbReference>
<gene>
    <name evidence="1" type="ORF">OPT61_g6275</name>
</gene>
<proteinExistence type="predicted"/>
<protein>
    <submittedName>
        <fullName evidence="1">Uncharacterized protein</fullName>
    </submittedName>
</protein>
<sequence>MASANVSGLERVASLALSSRSIDRPNTSGDVKTATVETYERNGSTTRPKDVENVNEKQPAGLKQMEAITMTWSKKWLITAYCLIWLISFTNSLQQQSNWSWTPYVTSEFALHGLTGITGIVANLIGGVSKLPLAKFIDLVGRPHGFFICLVCVLLALIMMGLCQNVQTYAAAQVFYWSGMNGMDYVLDIFIADTSDLRNRAIWMAFTTTPYIVNTFAGPELGQRFLDDSTWRWGYGAFAIITPFMCVPFWAIFYLMSRRATQQGVVVKEKSGRTFFESVKYYCIEFDVIGLLLICGGFSIFLLPFSLAAYQKEGWRAPMIICMIVFGLTLLVLFAAWERFWAPKTFFPFHLLTDRSVIAACFLGANSWIAFYSYKMYYSSYLQVVFGLSVAKAGYITNIYNIVSCAWGVIFAFAIRHTDRYKWAAVTALPIQMLMTGLMIHFRQPGTQIGLLVMVEVFNAMCGAMMVAVEQLAVMAAVPHENVAVGLALLAMITSIGGSVGQTVSAAIWTQTVPVKIVEYLPAELKAQGPTIYASLVTQLSFPFESPERQAVVRAYGDAQRLMVIVGTCALVPCILWVVMLKDYKLSERGARKGLIL</sequence>
<comment type="caution">
    <text evidence="1">The sequence shown here is derived from an EMBL/GenBank/DDBJ whole genome shotgun (WGS) entry which is preliminary data.</text>
</comment>
<evidence type="ECO:0000313" key="1">
    <source>
        <dbReference type="EMBL" id="KAJ8111032.1"/>
    </source>
</evidence>